<dbReference type="AlphaFoldDB" id="A0A9W7GFW2"/>
<organism evidence="3 4">
    <name type="scientific">Triparma columacea</name>
    <dbReference type="NCBI Taxonomy" id="722753"/>
    <lineage>
        <taxon>Eukaryota</taxon>
        <taxon>Sar</taxon>
        <taxon>Stramenopiles</taxon>
        <taxon>Ochrophyta</taxon>
        <taxon>Bolidophyceae</taxon>
        <taxon>Parmales</taxon>
        <taxon>Triparmaceae</taxon>
        <taxon>Triparma</taxon>
    </lineage>
</organism>
<keyword evidence="1" id="KW-0560">Oxidoreductase</keyword>
<dbReference type="InterPro" id="IPR050411">
    <property type="entry name" value="AlphaKG_dependent_hydroxylases"/>
</dbReference>
<dbReference type="OrthoDB" id="408743at2759"/>
<evidence type="ECO:0000313" key="4">
    <source>
        <dbReference type="Proteomes" id="UP001165065"/>
    </source>
</evidence>
<dbReference type="Proteomes" id="UP001165065">
    <property type="component" value="Unassembled WGS sequence"/>
</dbReference>
<accession>A0A9W7GFW2</accession>
<dbReference type="PANTHER" id="PTHR10696">
    <property type="entry name" value="GAMMA-BUTYROBETAINE HYDROXYLASE-RELATED"/>
    <property type="match status" value="1"/>
</dbReference>
<sequence>MTDCKTAECKEAKTSASGPTFPLCITGSTPTSITSPSAWMSSNRDIIFNTLLPKHGAVLLRGMDVPTASDFSSLVLSMGLEEQPYIGGNAVRTVVAPRVFTANESPPTERIPFHHEMAQVPRFPTRVMFYCETPSSCGGETPIVRSDEVCEYLKRELPELHERFKREGVRYIRTMPKEDDSTSALGRGWMSTYTGGEDDRDKCEEVMRKDEVEWEWMDNGDLRTTSKKLTAVRDVDGKEVFFNQVVAAYSGWNDKRNRGEDAIVFGDSLEKLPKVQMEELMKEMDRLGVAFKWEKGDVLIIDNRLAMHSRKPFEKPRRVLASLAR</sequence>
<keyword evidence="4" id="KW-1185">Reference proteome</keyword>
<evidence type="ECO:0000256" key="1">
    <source>
        <dbReference type="ARBA" id="ARBA00023002"/>
    </source>
</evidence>
<evidence type="ECO:0000259" key="2">
    <source>
        <dbReference type="Pfam" id="PF02668"/>
    </source>
</evidence>
<dbReference type="Pfam" id="PF02668">
    <property type="entry name" value="TauD"/>
    <property type="match status" value="1"/>
</dbReference>
<feature type="domain" description="TauD/TfdA-like" evidence="2">
    <location>
        <begin position="48"/>
        <end position="320"/>
    </location>
</feature>
<dbReference type="InterPro" id="IPR003819">
    <property type="entry name" value="TauD/TfdA-like"/>
</dbReference>
<gene>
    <name evidence="3" type="ORF">TrCOL_g4007</name>
</gene>
<protein>
    <recommendedName>
        <fullName evidence="2">TauD/TfdA-like domain-containing protein</fullName>
    </recommendedName>
</protein>
<dbReference type="InterPro" id="IPR042098">
    <property type="entry name" value="TauD-like_sf"/>
</dbReference>
<dbReference type="SUPFAM" id="SSF51197">
    <property type="entry name" value="Clavaminate synthase-like"/>
    <property type="match status" value="1"/>
</dbReference>
<proteinExistence type="predicted"/>
<dbReference type="Gene3D" id="3.60.130.10">
    <property type="entry name" value="Clavaminate synthase-like"/>
    <property type="match status" value="1"/>
</dbReference>
<comment type="caution">
    <text evidence="3">The sequence shown here is derived from an EMBL/GenBank/DDBJ whole genome shotgun (WGS) entry which is preliminary data.</text>
</comment>
<dbReference type="GO" id="GO:0016491">
    <property type="term" value="F:oxidoreductase activity"/>
    <property type="evidence" value="ECO:0007669"/>
    <property type="project" value="UniProtKB-KW"/>
</dbReference>
<dbReference type="PANTHER" id="PTHR10696:SF21">
    <property type="entry name" value="TAUD_TFDA-LIKE DOMAIN-CONTAINING PROTEIN"/>
    <property type="match status" value="1"/>
</dbReference>
<name>A0A9W7GFW2_9STRA</name>
<dbReference type="EMBL" id="BRYA01000240">
    <property type="protein sequence ID" value="GMI45241.1"/>
    <property type="molecule type" value="Genomic_DNA"/>
</dbReference>
<evidence type="ECO:0000313" key="3">
    <source>
        <dbReference type="EMBL" id="GMI45241.1"/>
    </source>
</evidence>
<reference evidence="4" key="1">
    <citation type="journal article" date="2023" name="Commun. Biol.">
        <title>Genome analysis of Parmales, the sister group of diatoms, reveals the evolutionary specialization of diatoms from phago-mixotrophs to photoautotrophs.</title>
        <authorList>
            <person name="Ban H."/>
            <person name="Sato S."/>
            <person name="Yoshikawa S."/>
            <person name="Yamada K."/>
            <person name="Nakamura Y."/>
            <person name="Ichinomiya M."/>
            <person name="Sato N."/>
            <person name="Blanc-Mathieu R."/>
            <person name="Endo H."/>
            <person name="Kuwata A."/>
            <person name="Ogata H."/>
        </authorList>
    </citation>
    <scope>NUCLEOTIDE SEQUENCE [LARGE SCALE GENOMIC DNA]</scope>
</reference>